<evidence type="ECO:0000256" key="5">
    <source>
        <dbReference type="SAM" id="MobiDB-lite"/>
    </source>
</evidence>
<evidence type="ECO:0000313" key="8">
    <source>
        <dbReference type="Proteomes" id="UP001430193"/>
    </source>
</evidence>
<dbReference type="InterPro" id="IPR011010">
    <property type="entry name" value="DNA_brk_join_enz"/>
</dbReference>
<dbReference type="Gene3D" id="1.10.150.130">
    <property type="match status" value="1"/>
</dbReference>
<keyword evidence="3" id="KW-0233">DNA recombination</keyword>
<sequence length="634" mass="70172">MAERKISLSHVAFYRSWLNGLSLRDAADLYLETGDDLRLAAGTMTWIQDTFRRAALRHGRYGDARLIRIRLSDHRTSQSFPADVPTLDEFRARADPDNFYSDDELLTRYRAAYPSAFDARTRRQAALIARQAATLAWLEELLVTEPAPTDTLDEWLDANLISRLLKGGVTTAGELVARMADRGYYWWGAIPGLGRSKGARLVHWVQMFPNSLGALPASVLSPPRSLPARIRSVPAQHEANEAVIVPLGAVREPVCPRAYDATPSPIDVNDDRAAINAWLDARAGGATTRRAYRKEAERLLMFGLNERKKRLDQLTVEDCTAYRDFLLGLGRTPVQDWPFRVAQAEWCSPRHIPRHAVAWRPFEGALSARSVLYALSVVRSLFSWLAAVAYVARDPWPAVATPSTLPVSASDVELARKLTSAAWTHLQEAVAAMPSPSRERADALLWLVVVIGLRRTELAHATTDKLYTQPQQGGGMRWVLAVPGKGRKYRPVPLPTPVMDRLIAWWRVRGAAKTDSKTMRVGKPLVGRLDGRKSSPSGVAQLVKTLFARGLVACRAADDWEAAGVLAKASTYWLRHTTGETLAEAGMLPAQIQRQLRRAGQAFAPKHAPGQQEGMNKGIAQALEDQTESDSPLE</sequence>
<dbReference type="CDD" id="cd00397">
    <property type="entry name" value="DNA_BRE_C"/>
    <property type="match status" value="1"/>
</dbReference>
<evidence type="ECO:0000256" key="4">
    <source>
        <dbReference type="PROSITE-ProRule" id="PRU01248"/>
    </source>
</evidence>
<keyword evidence="8" id="KW-1185">Reference proteome</keyword>
<name>A0ABS2KKC6_9GAMM</name>
<dbReference type="InterPro" id="IPR044068">
    <property type="entry name" value="CB"/>
</dbReference>
<dbReference type="PROSITE" id="PS51900">
    <property type="entry name" value="CB"/>
    <property type="match status" value="1"/>
</dbReference>
<accession>A0ABS2KKC6</accession>
<dbReference type="EMBL" id="JADIKF010000040">
    <property type="protein sequence ID" value="MBM7131247.1"/>
    <property type="molecule type" value="Genomic_DNA"/>
</dbReference>
<feature type="compositionally biased region" description="Acidic residues" evidence="5">
    <location>
        <begin position="625"/>
        <end position="634"/>
    </location>
</feature>
<feature type="region of interest" description="Disordered" evidence="5">
    <location>
        <begin position="600"/>
        <end position="634"/>
    </location>
</feature>
<dbReference type="RefSeq" id="WP_204632838.1">
    <property type="nucleotide sequence ID" value="NZ_BSOC01000005.1"/>
</dbReference>
<comment type="caution">
    <text evidence="7">The sequence shown here is derived from an EMBL/GenBank/DDBJ whole genome shotgun (WGS) entry which is preliminary data.</text>
</comment>
<dbReference type="InterPro" id="IPR050090">
    <property type="entry name" value="Tyrosine_recombinase_XerCD"/>
</dbReference>
<dbReference type="InterPro" id="IPR013762">
    <property type="entry name" value="Integrase-like_cat_sf"/>
</dbReference>
<feature type="domain" description="Core-binding (CB)" evidence="6">
    <location>
        <begin position="269"/>
        <end position="386"/>
    </location>
</feature>
<dbReference type="Pfam" id="PF12482">
    <property type="entry name" value="DUF3701"/>
    <property type="match status" value="1"/>
</dbReference>
<evidence type="ECO:0000256" key="2">
    <source>
        <dbReference type="ARBA" id="ARBA00023125"/>
    </source>
</evidence>
<dbReference type="SUPFAM" id="SSF56349">
    <property type="entry name" value="DNA breaking-rejoining enzymes"/>
    <property type="match status" value="1"/>
</dbReference>
<dbReference type="PANTHER" id="PTHR30349">
    <property type="entry name" value="PHAGE INTEGRASE-RELATED"/>
    <property type="match status" value="1"/>
</dbReference>
<proteinExistence type="predicted"/>
<reference evidence="7" key="1">
    <citation type="submission" date="2020-10" db="EMBL/GenBank/DDBJ databases">
        <title>Phylogeny of dyella-like bacteria.</title>
        <authorList>
            <person name="Fu J."/>
        </authorList>
    </citation>
    <scope>NUCLEOTIDE SEQUENCE</scope>
    <source>
        <strain evidence="7">DHON07</strain>
    </source>
</reference>
<dbReference type="Gene3D" id="1.10.443.10">
    <property type="entry name" value="Intergrase catalytic core"/>
    <property type="match status" value="1"/>
</dbReference>
<organism evidence="7 8">
    <name type="scientific">Dyella mobilis</name>
    <dbReference type="NCBI Taxonomy" id="1849582"/>
    <lineage>
        <taxon>Bacteria</taxon>
        <taxon>Pseudomonadati</taxon>
        <taxon>Pseudomonadota</taxon>
        <taxon>Gammaproteobacteria</taxon>
        <taxon>Lysobacterales</taxon>
        <taxon>Rhodanobacteraceae</taxon>
        <taxon>Dyella</taxon>
    </lineage>
</organism>
<gene>
    <name evidence="7" type="ORF">ISS99_17100</name>
</gene>
<evidence type="ECO:0000259" key="6">
    <source>
        <dbReference type="PROSITE" id="PS51900"/>
    </source>
</evidence>
<keyword evidence="1" id="KW-0229">DNA integration</keyword>
<dbReference type="InterPro" id="IPR010998">
    <property type="entry name" value="Integrase_recombinase_N"/>
</dbReference>
<keyword evidence="2 4" id="KW-0238">DNA-binding</keyword>
<dbReference type="PANTHER" id="PTHR30349:SF64">
    <property type="entry name" value="PROPHAGE INTEGRASE INTD-RELATED"/>
    <property type="match status" value="1"/>
</dbReference>
<dbReference type="InterPro" id="IPR022169">
    <property type="entry name" value="DUF3701"/>
</dbReference>
<evidence type="ECO:0000256" key="3">
    <source>
        <dbReference type="ARBA" id="ARBA00023172"/>
    </source>
</evidence>
<protein>
    <recommendedName>
        <fullName evidence="6">Core-binding (CB) domain-containing protein</fullName>
    </recommendedName>
</protein>
<evidence type="ECO:0000313" key="7">
    <source>
        <dbReference type="EMBL" id="MBM7131247.1"/>
    </source>
</evidence>
<dbReference type="Proteomes" id="UP001430193">
    <property type="component" value="Unassembled WGS sequence"/>
</dbReference>
<evidence type="ECO:0000256" key="1">
    <source>
        <dbReference type="ARBA" id="ARBA00022908"/>
    </source>
</evidence>